<comment type="caution">
    <text evidence="3">The sequence shown here is derived from an EMBL/GenBank/DDBJ whole genome shotgun (WGS) entry which is preliminary data.</text>
</comment>
<dbReference type="OrthoDB" id="10042665at2759"/>
<dbReference type="AlphaFoldDB" id="A0A135UHH9"/>
<accession>A0A135UHH9</accession>
<evidence type="ECO:0000259" key="2">
    <source>
        <dbReference type="Pfam" id="PF23232"/>
    </source>
</evidence>
<dbReference type="EMBL" id="JFFI01001455">
    <property type="protein sequence ID" value="KXH59838.1"/>
    <property type="molecule type" value="Genomic_DNA"/>
</dbReference>
<sequence>MHGNSMSSSSELPSKYDPWPMKINRREDLPHNAEMLLPATVHGFNLKEKKWVNLFVENTHTVDWNYRTFDRLVLDGKIKEMIRALVDVQTSAKRMDDIITGKGNGLIILLHGSPGTCKTLTAESVAEIAEKPLYRVTCGDIGTEALLLLDEEDVFLEERTMADLQRNSLVSVFLRLLEYYEGILILTSNRVGTFDEAFKSRIQVAIHYDNLTPKSRKKIWQNFFDMIEESTEEDGSIPELQRRLDELAKEEMNGRQIRNALLTVRQLAKHRKERLDWEHLSQVIKTSAAFNKYLKAVRGHTDEQWARGEIAALRV</sequence>
<dbReference type="Proteomes" id="UP000070121">
    <property type="component" value="Unassembled WGS sequence"/>
</dbReference>
<dbReference type="InterPro" id="IPR056599">
    <property type="entry name" value="AAA_lid_fung"/>
</dbReference>
<dbReference type="STRING" id="1209931.A0A135UHH9"/>
<keyword evidence="4" id="KW-1185">Reference proteome</keyword>
<evidence type="ECO:0000313" key="4">
    <source>
        <dbReference type="Proteomes" id="UP000070121"/>
    </source>
</evidence>
<evidence type="ECO:0000313" key="3">
    <source>
        <dbReference type="EMBL" id="KXH59838.1"/>
    </source>
</evidence>
<dbReference type="SUPFAM" id="SSF52540">
    <property type="entry name" value="P-loop containing nucleoside triphosphate hydrolases"/>
    <property type="match status" value="1"/>
</dbReference>
<feature type="domain" description="AAA+ ATPase lid" evidence="2">
    <location>
        <begin position="211"/>
        <end position="299"/>
    </location>
</feature>
<dbReference type="Pfam" id="PF00004">
    <property type="entry name" value="AAA"/>
    <property type="match status" value="1"/>
</dbReference>
<name>A0A135UHH9_9PEZI</name>
<dbReference type="InterPro" id="IPR003959">
    <property type="entry name" value="ATPase_AAA_core"/>
</dbReference>
<reference evidence="3 4" key="1">
    <citation type="submission" date="2014-02" db="EMBL/GenBank/DDBJ databases">
        <title>The genome sequence of Colletotrichum salicis CBS 607.94.</title>
        <authorList>
            <person name="Baroncelli R."/>
            <person name="Thon M.R."/>
        </authorList>
    </citation>
    <scope>NUCLEOTIDE SEQUENCE [LARGE SCALE GENOMIC DNA]</scope>
    <source>
        <strain evidence="3 4">CBS 607.94</strain>
    </source>
</reference>
<dbReference type="Gene3D" id="3.40.50.300">
    <property type="entry name" value="P-loop containing nucleotide triphosphate hydrolases"/>
    <property type="match status" value="2"/>
</dbReference>
<dbReference type="PANTHER" id="PTHR46411">
    <property type="entry name" value="FAMILY ATPASE, PUTATIVE-RELATED"/>
    <property type="match status" value="1"/>
</dbReference>
<gene>
    <name evidence="3" type="ORF">CSAL01_08475</name>
</gene>
<dbReference type="GO" id="GO:0005524">
    <property type="term" value="F:ATP binding"/>
    <property type="evidence" value="ECO:0007669"/>
    <property type="project" value="InterPro"/>
</dbReference>
<dbReference type="InterPro" id="IPR027417">
    <property type="entry name" value="P-loop_NTPase"/>
</dbReference>
<dbReference type="GO" id="GO:0016887">
    <property type="term" value="F:ATP hydrolysis activity"/>
    <property type="evidence" value="ECO:0007669"/>
    <property type="project" value="InterPro"/>
</dbReference>
<evidence type="ECO:0000259" key="1">
    <source>
        <dbReference type="Pfam" id="PF00004"/>
    </source>
</evidence>
<organism evidence="3 4">
    <name type="scientific">Colletotrichum salicis</name>
    <dbReference type="NCBI Taxonomy" id="1209931"/>
    <lineage>
        <taxon>Eukaryota</taxon>
        <taxon>Fungi</taxon>
        <taxon>Dikarya</taxon>
        <taxon>Ascomycota</taxon>
        <taxon>Pezizomycotina</taxon>
        <taxon>Sordariomycetes</taxon>
        <taxon>Hypocreomycetidae</taxon>
        <taxon>Glomerellales</taxon>
        <taxon>Glomerellaceae</taxon>
        <taxon>Colletotrichum</taxon>
        <taxon>Colletotrichum acutatum species complex</taxon>
    </lineage>
</organism>
<dbReference type="PANTHER" id="PTHR46411:SF2">
    <property type="entry name" value="AAA+ ATPASE DOMAIN-CONTAINING PROTEIN"/>
    <property type="match status" value="1"/>
</dbReference>
<proteinExistence type="predicted"/>
<dbReference type="Pfam" id="PF23232">
    <property type="entry name" value="AAA_lid_13"/>
    <property type="match status" value="1"/>
</dbReference>
<protein>
    <submittedName>
        <fullName evidence="3">Uncharacterized protein</fullName>
    </submittedName>
</protein>
<feature type="domain" description="ATPase AAA-type core" evidence="1">
    <location>
        <begin position="108"/>
        <end position="142"/>
    </location>
</feature>